<dbReference type="AlphaFoldDB" id="A0A1Y1ZKG7"/>
<sequence length="135" mass="14836">MFPHAFGQILATLSRRLGLGMATIAGAICASSSGEANGCNIDSLSRSSALREVMVGEFALGSFEEVGLQRSEGRSLDQFQASHFRPSSFRALLPFYEVPISRRLRPCVAWRLGLRIDGSICRSRSDYAVDWVVQH</sequence>
<reference evidence="2 3" key="1">
    <citation type="submission" date="2016-07" db="EMBL/GenBank/DDBJ databases">
        <title>Pervasive Adenine N6-methylation of Active Genes in Fungi.</title>
        <authorList>
            <consortium name="DOE Joint Genome Institute"/>
            <person name="Mondo S.J."/>
            <person name="Dannebaum R.O."/>
            <person name="Kuo R.C."/>
            <person name="Labutti K."/>
            <person name="Haridas S."/>
            <person name="Kuo A."/>
            <person name="Salamov A."/>
            <person name="Ahrendt S.R."/>
            <person name="Lipzen A."/>
            <person name="Sullivan W."/>
            <person name="Andreopoulos W.B."/>
            <person name="Clum A."/>
            <person name="Lindquist E."/>
            <person name="Daum C."/>
            <person name="Ramamoorthy G.K."/>
            <person name="Gryganskyi A."/>
            <person name="Culley D."/>
            <person name="Magnuson J.K."/>
            <person name="James T.Y."/>
            <person name="O'Malley M.A."/>
            <person name="Stajich J.E."/>
            <person name="Spatafora J.W."/>
            <person name="Visel A."/>
            <person name="Grigoriev I.V."/>
        </authorList>
    </citation>
    <scope>NUCLEOTIDE SEQUENCE [LARGE SCALE GENOMIC DNA]</scope>
    <source>
        <strain evidence="2 3">CBS 115471</strain>
    </source>
</reference>
<protein>
    <submittedName>
        <fullName evidence="2">Uncharacterized protein</fullName>
    </submittedName>
</protein>
<proteinExistence type="predicted"/>
<keyword evidence="3" id="KW-1185">Reference proteome</keyword>
<organism evidence="2 3">
    <name type="scientific">Clohesyomyces aquaticus</name>
    <dbReference type="NCBI Taxonomy" id="1231657"/>
    <lineage>
        <taxon>Eukaryota</taxon>
        <taxon>Fungi</taxon>
        <taxon>Dikarya</taxon>
        <taxon>Ascomycota</taxon>
        <taxon>Pezizomycotina</taxon>
        <taxon>Dothideomycetes</taxon>
        <taxon>Pleosporomycetidae</taxon>
        <taxon>Pleosporales</taxon>
        <taxon>Lindgomycetaceae</taxon>
        <taxon>Clohesyomyces</taxon>
    </lineage>
</organism>
<feature type="signal peptide" evidence="1">
    <location>
        <begin position="1"/>
        <end position="22"/>
    </location>
</feature>
<keyword evidence="1" id="KW-0732">Signal</keyword>
<dbReference type="EMBL" id="MCFA01000069">
    <property type="protein sequence ID" value="ORY10741.1"/>
    <property type="molecule type" value="Genomic_DNA"/>
</dbReference>
<dbReference type="Proteomes" id="UP000193144">
    <property type="component" value="Unassembled WGS sequence"/>
</dbReference>
<name>A0A1Y1ZKG7_9PLEO</name>
<evidence type="ECO:0000256" key="1">
    <source>
        <dbReference type="SAM" id="SignalP"/>
    </source>
</evidence>
<feature type="chain" id="PRO_5012101450" evidence="1">
    <location>
        <begin position="23"/>
        <end position="135"/>
    </location>
</feature>
<comment type="caution">
    <text evidence="2">The sequence shown here is derived from an EMBL/GenBank/DDBJ whole genome shotgun (WGS) entry which is preliminary data.</text>
</comment>
<accession>A0A1Y1ZKG7</accession>
<gene>
    <name evidence="2" type="ORF">BCR34DRAFT_566346</name>
</gene>
<evidence type="ECO:0000313" key="2">
    <source>
        <dbReference type="EMBL" id="ORY10741.1"/>
    </source>
</evidence>
<evidence type="ECO:0000313" key="3">
    <source>
        <dbReference type="Proteomes" id="UP000193144"/>
    </source>
</evidence>